<protein>
    <recommendedName>
        <fullName evidence="10">ROTUNDIFOLIA like 8</fullName>
    </recommendedName>
</protein>
<dbReference type="AlphaFoldDB" id="A0ABC9EVX4"/>
<dbReference type="GO" id="GO:0005886">
    <property type="term" value="C:plasma membrane"/>
    <property type="evidence" value="ECO:0007669"/>
    <property type="project" value="UniProtKB-SubCell"/>
</dbReference>
<evidence type="ECO:0000256" key="2">
    <source>
        <dbReference type="ARBA" id="ARBA00022473"/>
    </source>
</evidence>
<evidence type="ECO:0000313" key="8">
    <source>
        <dbReference type="EMBL" id="CAL5065034.1"/>
    </source>
</evidence>
<evidence type="ECO:0000256" key="7">
    <source>
        <dbReference type="ARBA" id="ARBA00024340"/>
    </source>
</evidence>
<keyword evidence="5" id="KW-1133">Transmembrane helix</keyword>
<comment type="similarity">
    <text evidence="7">Belongs to the DVL/RTFL small polypeptides family.</text>
</comment>
<dbReference type="Proteomes" id="UP001497457">
    <property type="component" value="Chromosome 5rd"/>
</dbReference>
<reference evidence="8" key="1">
    <citation type="submission" date="2024-10" db="EMBL/GenBank/DDBJ databases">
        <authorList>
            <person name="Ryan C."/>
        </authorList>
    </citation>
    <scope>NUCLEOTIDE SEQUENCE [LARGE SCALE GENOMIC DNA]</scope>
</reference>
<dbReference type="Pfam" id="PF08137">
    <property type="entry name" value="DVL"/>
    <property type="match status" value="1"/>
</dbReference>
<evidence type="ECO:0008006" key="10">
    <source>
        <dbReference type="Google" id="ProtNLM"/>
    </source>
</evidence>
<dbReference type="EMBL" id="OZ075115">
    <property type="protein sequence ID" value="CAL5065034.1"/>
    <property type="molecule type" value="Genomic_DNA"/>
</dbReference>
<evidence type="ECO:0000256" key="4">
    <source>
        <dbReference type="ARBA" id="ARBA00022692"/>
    </source>
</evidence>
<gene>
    <name evidence="8" type="ORF">URODEC1_LOCUS99772</name>
</gene>
<evidence type="ECO:0000256" key="3">
    <source>
        <dbReference type="ARBA" id="ARBA00022475"/>
    </source>
</evidence>
<evidence type="ECO:0000256" key="1">
    <source>
        <dbReference type="ARBA" id="ARBA00004162"/>
    </source>
</evidence>
<dbReference type="PANTHER" id="PTHR33102">
    <property type="entry name" value="DVL19-RELATED-RELATED"/>
    <property type="match status" value="1"/>
</dbReference>
<accession>A0ABC9EVX4</accession>
<keyword evidence="6" id="KW-0472">Membrane</keyword>
<proteinExistence type="inferred from homology"/>
<keyword evidence="3" id="KW-1003">Cell membrane</keyword>
<evidence type="ECO:0000313" key="9">
    <source>
        <dbReference type="Proteomes" id="UP001497457"/>
    </source>
</evidence>
<comment type="subcellular location">
    <subcellularLocation>
        <location evidence="1">Cell membrane</location>
        <topology evidence="1">Single-pass membrane protein</topology>
    </subcellularLocation>
</comment>
<organism evidence="8 9">
    <name type="scientific">Urochloa decumbens</name>
    <dbReference type="NCBI Taxonomy" id="240449"/>
    <lineage>
        <taxon>Eukaryota</taxon>
        <taxon>Viridiplantae</taxon>
        <taxon>Streptophyta</taxon>
        <taxon>Embryophyta</taxon>
        <taxon>Tracheophyta</taxon>
        <taxon>Spermatophyta</taxon>
        <taxon>Magnoliopsida</taxon>
        <taxon>Liliopsida</taxon>
        <taxon>Poales</taxon>
        <taxon>Poaceae</taxon>
        <taxon>PACMAD clade</taxon>
        <taxon>Panicoideae</taxon>
        <taxon>Panicodae</taxon>
        <taxon>Paniceae</taxon>
        <taxon>Melinidinae</taxon>
        <taxon>Urochloa</taxon>
    </lineage>
</organism>
<evidence type="ECO:0000256" key="5">
    <source>
        <dbReference type="ARBA" id="ARBA00022989"/>
    </source>
</evidence>
<dbReference type="InterPro" id="IPR051525">
    <property type="entry name" value="DVL_RTFL_regulatory"/>
</dbReference>
<evidence type="ECO:0000256" key="6">
    <source>
        <dbReference type="ARBA" id="ARBA00023136"/>
    </source>
</evidence>
<dbReference type="GO" id="GO:0048367">
    <property type="term" value="P:shoot system development"/>
    <property type="evidence" value="ECO:0007669"/>
    <property type="project" value="UniProtKB-ARBA"/>
</dbReference>
<name>A0ABC9EVX4_9POAL</name>
<dbReference type="InterPro" id="IPR012552">
    <property type="entry name" value="DVL"/>
</dbReference>
<keyword evidence="2" id="KW-0217">Developmental protein</keyword>
<keyword evidence="4" id="KW-0812">Transmembrane</keyword>
<keyword evidence="9" id="KW-1185">Reference proteome</keyword>
<sequence>MSCLLSETILSVNEIKLFVADKNNKLHSGSEICPPRLDNGRKRNVSKVACMGRGELHACLFSIKPHPPSQFCTTANSSHNHQRVPKLSCSDHSSPVHQVNFVDMRTVRQSKQKGKVARALKEHRARLYIIRRCIVMLLCWHD</sequence>